<keyword evidence="1" id="KW-0238">DNA-binding</keyword>
<dbReference type="GO" id="GO:0003677">
    <property type="term" value="F:DNA binding"/>
    <property type="evidence" value="ECO:0007669"/>
    <property type="project" value="UniProtKB-KW"/>
</dbReference>
<protein>
    <submittedName>
        <fullName evidence="3">Putative plasmid maintenance system antidote protein</fullName>
    </submittedName>
</protein>
<dbReference type="Gene3D" id="1.10.260.40">
    <property type="entry name" value="lambda repressor-like DNA-binding domains"/>
    <property type="match status" value="1"/>
</dbReference>
<proteinExistence type="predicted"/>
<keyword evidence="4" id="KW-1185">Reference proteome</keyword>
<dbReference type="KEGG" id="gak:X907_2768"/>
<dbReference type="SMART" id="SM00530">
    <property type="entry name" value="HTH_XRE"/>
    <property type="match status" value="1"/>
</dbReference>
<evidence type="ECO:0000313" key="3">
    <source>
        <dbReference type="EMBL" id="AZU05277.1"/>
    </source>
</evidence>
<dbReference type="AlphaFoldDB" id="A0A3T0EDA8"/>
<evidence type="ECO:0000256" key="1">
    <source>
        <dbReference type="ARBA" id="ARBA00023125"/>
    </source>
</evidence>
<dbReference type="SUPFAM" id="SSF47413">
    <property type="entry name" value="lambda repressor-like DNA-binding domains"/>
    <property type="match status" value="1"/>
</dbReference>
<evidence type="ECO:0000259" key="2">
    <source>
        <dbReference type="PROSITE" id="PS50943"/>
    </source>
</evidence>
<dbReference type="InterPro" id="IPR001387">
    <property type="entry name" value="Cro/C1-type_HTH"/>
</dbReference>
<dbReference type="NCBIfam" id="TIGR02607">
    <property type="entry name" value="antidote_HigA"/>
    <property type="match status" value="1"/>
</dbReference>
<sequence>MASGVLPSLDIHPGEVLKEDFMVPLGLSAVALAARLHTTPANVSRIVNGKQAVSAEMALRLARAFGTTPGFWLNLQSQYDIAALGDRLIEIEREVEPL</sequence>
<dbReference type="InterPro" id="IPR013430">
    <property type="entry name" value="Toxin_antidote_HigA"/>
</dbReference>
<dbReference type="Pfam" id="PF01381">
    <property type="entry name" value="HTH_3"/>
    <property type="match status" value="1"/>
</dbReference>
<gene>
    <name evidence="3" type="ORF">X907_2768</name>
</gene>
<dbReference type="Proteomes" id="UP000286954">
    <property type="component" value="Chromosome"/>
</dbReference>
<evidence type="ECO:0000313" key="4">
    <source>
        <dbReference type="Proteomes" id="UP000286954"/>
    </source>
</evidence>
<organism evidence="3 4">
    <name type="scientific">Glycocaulis alkaliphilus</name>
    <dbReference type="NCBI Taxonomy" id="1434191"/>
    <lineage>
        <taxon>Bacteria</taxon>
        <taxon>Pseudomonadati</taxon>
        <taxon>Pseudomonadota</taxon>
        <taxon>Alphaproteobacteria</taxon>
        <taxon>Maricaulales</taxon>
        <taxon>Maricaulaceae</taxon>
        <taxon>Glycocaulis</taxon>
    </lineage>
</organism>
<reference evidence="3 4" key="1">
    <citation type="submission" date="2016-12" db="EMBL/GenBank/DDBJ databases">
        <title>The genome of dimorphic prosthecate Glycocaulis alkaliphilus 6b-8t, isolated from crude oil dictates its adaptability in petroleum environments.</title>
        <authorList>
            <person name="Wu X.-L."/>
            <person name="Geng S."/>
        </authorList>
    </citation>
    <scope>NUCLEOTIDE SEQUENCE [LARGE SCALE GENOMIC DNA]</scope>
    <source>
        <strain evidence="3 4">6B-8</strain>
    </source>
</reference>
<dbReference type="PANTHER" id="PTHR36924">
    <property type="entry name" value="ANTITOXIN HIGA-1"/>
    <property type="match status" value="1"/>
</dbReference>
<dbReference type="PROSITE" id="PS50943">
    <property type="entry name" value="HTH_CROC1"/>
    <property type="match status" value="1"/>
</dbReference>
<dbReference type="CDD" id="cd00093">
    <property type="entry name" value="HTH_XRE"/>
    <property type="match status" value="1"/>
</dbReference>
<accession>A0A3T0EDA8</accession>
<feature type="domain" description="HTH cro/C1-type" evidence="2">
    <location>
        <begin position="25"/>
        <end position="72"/>
    </location>
</feature>
<dbReference type="InterPro" id="IPR010982">
    <property type="entry name" value="Lambda_DNA-bd_dom_sf"/>
</dbReference>
<name>A0A3T0EDA8_9PROT</name>
<dbReference type="PANTHER" id="PTHR36924:SF1">
    <property type="entry name" value="ANTITOXIN HIGA-1"/>
    <property type="match status" value="1"/>
</dbReference>
<dbReference type="EMBL" id="CP018911">
    <property type="protein sequence ID" value="AZU05277.1"/>
    <property type="molecule type" value="Genomic_DNA"/>
</dbReference>